<reference evidence="2 3" key="1">
    <citation type="submission" date="2016-10" db="EMBL/GenBank/DDBJ databases">
        <title>Genome sequence of Mycobacterium talmonii.</title>
        <authorList>
            <person name="Greninger A.L."/>
            <person name="Elliott B."/>
            <person name="Vasireddy S."/>
            <person name="Vasireddy R."/>
        </authorList>
    </citation>
    <scope>NUCLEOTIDE SEQUENCE [LARGE SCALE GENOMIC DNA]</scope>
    <source>
        <strain evidence="3">NE-TNMC-100812</strain>
    </source>
</reference>
<dbReference type="EMBL" id="MLQM01000036">
    <property type="protein sequence ID" value="OHV04586.1"/>
    <property type="molecule type" value="Genomic_DNA"/>
</dbReference>
<dbReference type="Gene3D" id="1.20.1290.10">
    <property type="entry name" value="AhpD-like"/>
    <property type="match status" value="1"/>
</dbReference>
<name>A0A1S1NL23_9MYCO</name>
<dbReference type="PANTHER" id="PTHR34846">
    <property type="entry name" value="4-CARBOXYMUCONOLACTONE DECARBOXYLASE FAMILY PROTEIN (AFU_ORTHOLOGUE AFUA_6G11590)"/>
    <property type="match status" value="1"/>
</dbReference>
<dbReference type="Proteomes" id="UP000179734">
    <property type="component" value="Unassembled WGS sequence"/>
</dbReference>
<sequence length="188" mass="21126">MSREDAMSSEVDRIPSAPGVRDLGVFNWVFCKLAARRQHVPQVHLFTTLGQHKKLMWSWLPWAGLLLGGGKLPKQETELVILRVGHLRGCQYELTHHRRIARASGVDEATQDKIFQGPHADGLTDRQRVLLTGVDELLQTRTLSDATWTELSGHLNRQQLIEFVTLAGQYDALAATLSALRVPLDYPE</sequence>
<protein>
    <submittedName>
        <fullName evidence="2">4-carboxymuconolactone decarboxylase</fullName>
    </submittedName>
</protein>
<dbReference type="SUPFAM" id="SSF69118">
    <property type="entry name" value="AhpD-like"/>
    <property type="match status" value="1"/>
</dbReference>
<feature type="domain" description="Carboxymuconolactone decarboxylase-like" evidence="1">
    <location>
        <begin position="55"/>
        <end position="114"/>
    </location>
</feature>
<dbReference type="AlphaFoldDB" id="A0A1S1NL23"/>
<evidence type="ECO:0000313" key="3">
    <source>
        <dbReference type="Proteomes" id="UP000179734"/>
    </source>
</evidence>
<organism evidence="2 3">
    <name type="scientific">Mycobacterium talmoniae</name>
    <dbReference type="NCBI Taxonomy" id="1858794"/>
    <lineage>
        <taxon>Bacteria</taxon>
        <taxon>Bacillati</taxon>
        <taxon>Actinomycetota</taxon>
        <taxon>Actinomycetes</taxon>
        <taxon>Mycobacteriales</taxon>
        <taxon>Mycobacteriaceae</taxon>
        <taxon>Mycobacterium</taxon>
    </lineage>
</organism>
<keyword evidence="3" id="KW-1185">Reference proteome</keyword>
<dbReference type="InterPro" id="IPR029032">
    <property type="entry name" value="AhpD-like"/>
</dbReference>
<evidence type="ECO:0000259" key="1">
    <source>
        <dbReference type="Pfam" id="PF02627"/>
    </source>
</evidence>
<evidence type="ECO:0000313" key="2">
    <source>
        <dbReference type="EMBL" id="OHV04586.1"/>
    </source>
</evidence>
<dbReference type="GO" id="GO:0051920">
    <property type="term" value="F:peroxiredoxin activity"/>
    <property type="evidence" value="ECO:0007669"/>
    <property type="project" value="InterPro"/>
</dbReference>
<proteinExistence type="predicted"/>
<dbReference type="InterPro" id="IPR003779">
    <property type="entry name" value="CMD-like"/>
</dbReference>
<dbReference type="Pfam" id="PF02627">
    <property type="entry name" value="CMD"/>
    <property type="match status" value="1"/>
</dbReference>
<comment type="caution">
    <text evidence="2">The sequence shown here is derived from an EMBL/GenBank/DDBJ whole genome shotgun (WGS) entry which is preliminary data.</text>
</comment>
<accession>A0A1S1NL23</accession>
<dbReference type="PANTHER" id="PTHR34846:SF5">
    <property type="entry name" value="CARBOXYMUCONOLACTONE DECARBOXYLASE-LIKE DOMAIN-CONTAINING PROTEIN"/>
    <property type="match status" value="1"/>
</dbReference>
<gene>
    <name evidence="2" type="ORF">BKN37_09380</name>
</gene>